<accession>A0ACC1PEN5</accession>
<dbReference type="EMBL" id="JAPDGR010000372">
    <property type="protein sequence ID" value="KAJ2990891.1"/>
    <property type="molecule type" value="Genomic_DNA"/>
</dbReference>
<evidence type="ECO:0000313" key="2">
    <source>
        <dbReference type="Proteomes" id="UP001143856"/>
    </source>
</evidence>
<name>A0ACC1PEN5_9PEZI</name>
<evidence type="ECO:0000313" key="1">
    <source>
        <dbReference type="EMBL" id="KAJ2990891.1"/>
    </source>
</evidence>
<gene>
    <name evidence="1" type="ORF">NUW58_g2737</name>
</gene>
<reference evidence="1" key="1">
    <citation type="submission" date="2022-10" db="EMBL/GenBank/DDBJ databases">
        <title>Genome Sequence of Xylaria curta.</title>
        <authorList>
            <person name="Buettner E."/>
        </authorList>
    </citation>
    <scope>NUCLEOTIDE SEQUENCE</scope>
    <source>
        <strain evidence="1">Babe10</strain>
    </source>
</reference>
<sequence>MATMMAPRGDSMAAYNSLEIEDVPTPASDYSAYSQGNLLSTASGHFIYSQTAHTDLNGSVWDAPTEGTQDFHGDEDFHFSYGQITPRGQDQNEALDDMASKWIAPEHVMPTTEPMRRINSQSSSRSSKNRTIKASSHKSRPRILSTVSQGQHMPDFDLTGNPSVDGYLLQDDAQSVTSTMYYPLSMSVGLPMDGLPTDGIYSPSLIASGLAHQHINPAQMQLKFDPSVAGNSPSASWDSLSPESRISSPGVPEDTWSSSVPMDTSPTHTNDSSPVMDGTSPSLDRQMGMMTTEDINGHMLSEDMFALPPSFTRRLSGEGESSARDHPLYKNAFPKPDGLFHCPWEGQTSCNHKPEKLKCNYDKFVDSHLKPYRCKAEACENARFSSTACLLRHEREAHAMHGHGDKPYLCTYEGCERAISGNGFPRQWNLRDHMRRVHNDNGNSLSAHGGPTQPSHGSSSHSAKGRKRKNKDSVDSSSSSRKQASKSAQAAEAAAAAKAAEQPLIDEWYQHQKALQTYLQAYSTPDSFDQVPGLDGATTHMEAMGKISKKLHQTKKSARDTYRRSYGHHSG</sequence>
<proteinExistence type="predicted"/>
<keyword evidence="2" id="KW-1185">Reference proteome</keyword>
<dbReference type="Proteomes" id="UP001143856">
    <property type="component" value="Unassembled WGS sequence"/>
</dbReference>
<organism evidence="1 2">
    <name type="scientific">Xylaria curta</name>
    <dbReference type="NCBI Taxonomy" id="42375"/>
    <lineage>
        <taxon>Eukaryota</taxon>
        <taxon>Fungi</taxon>
        <taxon>Dikarya</taxon>
        <taxon>Ascomycota</taxon>
        <taxon>Pezizomycotina</taxon>
        <taxon>Sordariomycetes</taxon>
        <taxon>Xylariomycetidae</taxon>
        <taxon>Xylariales</taxon>
        <taxon>Xylariaceae</taxon>
        <taxon>Xylaria</taxon>
    </lineage>
</organism>
<protein>
    <submittedName>
        <fullName evidence="1">Uncharacterized protein</fullName>
    </submittedName>
</protein>
<comment type="caution">
    <text evidence="1">The sequence shown here is derived from an EMBL/GenBank/DDBJ whole genome shotgun (WGS) entry which is preliminary data.</text>
</comment>